<dbReference type="EMBL" id="DYUC01000105">
    <property type="protein sequence ID" value="HJG87427.1"/>
    <property type="molecule type" value="Genomic_DNA"/>
</dbReference>
<name>A0A921STM0_9FIRM</name>
<feature type="domain" description="4'-phosphopantetheinyl transferase" evidence="3">
    <location>
        <begin position="71"/>
        <end position="127"/>
    </location>
</feature>
<comment type="similarity">
    <text evidence="1">Belongs to the P-Pant transferase superfamily. Gsp/Sfp/HetI/AcpT family.</text>
</comment>
<reference evidence="4" key="1">
    <citation type="journal article" date="2021" name="PeerJ">
        <title>Extensive microbial diversity within the chicken gut microbiome revealed by metagenomics and culture.</title>
        <authorList>
            <person name="Gilroy R."/>
            <person name="Ravi A."/>
            <person name="Getino M."/>
            <person name="Pursley I."/>
            <person name="Horton D.L."/>
            <person name="Alikhan N.F."/>
            <person name="Baker D."/>
            <person name="Gharbi K."/>
            <person name="Hall N."/>
            <person name="Watson M."/>
            <person name="Adriaenssens E.M."/>
            <person name="Foster-Nyarko E."/>
            <person name="Jarju S."/>
            <person name="Secka A."/>
            <person name="Antonio M."/>
            <person name="Oren A."/>
            <person name="Chaudhuri R.R."/>
            <person name="La Ragione R."/>
            <person name="Hildebrand F."/>
            <person name="Pallen M.J."/>
        </authorList>
    </citation>
    <scope>NUCLEOTIDE SEQUENCE</scope>
    <source>
        <strain evidence="4">CHK179-5677</strain>
    </source>
</reference>
<evidence type="ECO:0000259" key="3">
    <source>
        <dbReference type="Pfam" id="PF01648"/>
    </source>
</evidence>
<dbReference type="GO" id="GO:0005829">
    <property type="term" value="C:cytosol"/>
    <property type="evidence" value="ECO:0007669"/>
    <property type="project" value="TreeGrafter"/>
</dbReference>
<dbReference type="GO" id="GO:0008897">
    <property type="term" value="F:holo-[acyl-carrier-protein] synthase activity"/>
    <property type="evidence" value="ECO:0007669"/>
    <property type="project" value="InterPro"/>
</dbReference>
<dbReference type="GO" id="GO:0019878">
    <property type="term" value="P:lysine biosynthetic process via aminoadipic acid"/>
    <property type="evidence" value="ECO:0007669"/>
    <property type="project" value="TreeGrafter"/>
</dbReference>
<gene>
    <name evidence="4" type="ORF">K8V01_10475</name>
</gene>
<evidence type="ECO:0000256" key="1">
    <source>
        <dbReference type="ARBA" id="ARBA00010990"/>
    </source>
</evidence>
<reference evidence="4" key="2">
    <citation type="submission" date="2021-09" db="EMBL/GenBank/DDBJ databases">
        <authorList>
            <person name="Gilroy R."/>
        </authorList>
    </citation>
    <scope>NUCLEOTIDE SEQUENCE</scope>
    <source>
        <strain evidence="4">CHK179-5677</strain>
    </source>
</reference>
<dbReference type="SUPFAM" id="SSF56214">
    <property type="entry name" value="4'-phosphopantetheinyl transferase"/>
    <property type="match status" value="2"/>
</dbReference>
<dbReference type="InterPro" id="IPR037143">
    <property type="entry name" value="4-PPantetheinyl_Trfase_dom_sf"/>
</dbReference>
<dbReference type="AlphaFoldDB" id="A0A921STM0"/>
<proteinExistence type="inferred from homology"/>
<dbReference type="GO" id="GO:0000287">
    <property type="term" value="F:magnesium ion binding"/>
    <property type="evidence" value="ECO:0007669"/>
    <property type="project" value="InterPro"/>
</dbReference>
<evidence type="ECO:0000313" key="5">
    <source>
        <dbReference type="Proteomes" id="UP000760668"/>
    </source>
</evidence>
<accession>A0A921STM0</accession>
<evidence type="ECO:0000313" key="4">
    <source>
        <dbReference type="EMBL" id="HJG87427.1"/>
    </source>
</evidence>
<dbReference type="InterPro" id="IPR008278">
    <property type="entry name" value="4-PPantetheinyl_Trfase_dom"/>
</dbReference>
<protein>
    <submittedName>
        <fullName evidence="4">4'-phosphopantetheinyl transferase superfamily protein</fullName>
    </submittedName>
</protein>
<dbReference type="Pfam" id="PF01648">
    <property type="entry name" value="ACPS"/>
    <property type="match status" value="1"/>
</dbReference>
<sequence length="180" mass="19957">MLLILGSRDQEGRAASRRLLALGLREVWGVENVPPMERGPMGKPFFPAMPHIHFNLSHSGDLALCALSDRPVGVDIERVRPHRAGLPRYALSDREYRWFLAQGGGWELFCRLWTRKESWVKRTGGSIAGPSGICPPLPGEQAEGVLLDDFSGAGWRAAVCAAGAPTWKLLWRDHAETYKT</sequence>
<dbReference type="PANTHER" id="PTHR12215:SF10">
    <property type="entry name" value="L-AMINOADIPATE-SEMIALDEHYDE DEHYDROGENASE-PHOSPHOPANTETHEINYL TRANSFERASE"/>
    <property type="match status" value="1"/>
</dbReference>
<dbReference type="RefSeq" id="WP_295368793.1">
    <property type="nucleotide sequence ID" value="NZ_DYUC01000105.1"/>
</dbReference>
<dbReference type="Proteomes" id="UP000760668">
    <property type="component" value="Unassembled WGS sequence"/>
</dbReference>
<keyword evidence="2 4" id="KW-0808">Transferase</keyword>
<evidence type="ECO:0000256" key="2">
    <source>
        <dbReference type="ARBA" id="ARBA00022679"/>
    </source>
</evidence>
<organism evidence="4 5">
    <name type="scientific">Pseudoflavonifractor capillosus</name>
    <dbReference type="NCBI Taxonomy" id="106588"/>
    <lineage>
        <taxon>Bacteria</taxon>
        <taxon>Bacillati</taxon>
        <taxon>Bacillota</taxon>
        <taxon>Clostridia</taxon>
        <taxon>Eubacteriales</taxon>
        <taxon>Oscillospiraceae</taxon>
        <taxon>Pseudoflavonifractor</taxon>
    </lineage>
</organism>
<dbReference type="Gene3D" id="3.90.470.20">
    <property type="entry name" value="4'-phosphopantetheinyl transferase domain"/>
    <property type="match status" value="1"/>
</dbReference>
<dbReference type="PANTHER" id="PTHR12215">
    <property type="entry name" value="PHOSPHOPANTETHEINE TRANSFERASE"/>
    <property type="match status" value="1"/>
</dbReference>
<dbReference type="InterPro" id="IPR050559">
    <property type="entry name" value="P-Pant_transferase_sf"/>
</dbReference>
<comment type="caution">
    <text evidence="4">The sequence shown here is derived from an EMBL/GenBank/DDBJ whole genome shotgun (WGS) entry which is preliminary data.</text>
</comment>